<feature type="compositionally biased region" description="Basic and acidic residues" evidence="11">
    <location>
        <begin position="702"/>
        <end position="713"/>
    </location>
</feature>
<dbReference type="Gene3D" id="3.20.20.80">
    <property type="entry name" value="Glycosidases"/>
    <property type="match status" value="1"/>
</dbReference>
<dbReference type="PANTHER" id="PTHR31468">
    <property type="entry name" value="1,3-BETA-GLUCANOSYLTRANSFERASE GAS1"/>
    <property type="match status" value="1"/>
</dbReference>
<reference evidence="13 14" key="1">
    <citation type="submission" date="2017-01" db="EMBL/GenBank/DDBJ databases">
        <authorList>
            <person name="Mah S.A."/>
            <person name="Swanson W.J."/>
            <person name="Moy G.W."/>
            <person name="Vacquier V.D."/>
        </authorList>
    </citation>
    <scope>NUCLEOTIDE SEQUENCE [LARGE SCALE GENOMIC DNA]</scope>
    <source>
        <strain evidence="13 14">GSMNP</strain>
    </source>
</reference>
<dbReference type="GO" id="GO:0071970">
    <property type="term" value="P:fungal-type cell wall (1-&gt;3)-beta-D-glucan biosynthetic process"/>
    <property type="evidence" value="ECO:0007669"/>
    <property type="project" value="TreeGrafter"/>
</dbReference>
<sequence>MKISICGSLLLFLASTNALDKIIIKGSKFFNSNSKDQFFIKGLAYQPEKNEPDPANQDPLADPVACKRDTPIFKDLGVNTIRVYQTDSSKNHDECMKILSDAGIYVFLDIATSNKAINRYTPYWDTALFSDFRAKVDAFVKYDNVIGFIAGNEVANDKNTTPSAAFVKAAIRDVKKYLATNNHNYPVGYASNDDPDIRDSLRDYFSCGDSSVQADFYGVNLYSWCGPDATLSSSGYDKVVTEYQNYSIPVVLSEYGCNSVRPRVFGETTALYSSDMTSVFSGGFMYMYSQEPNDYGIVDVSYGVSSLTKLADYDNFKKALTSVSPKGISMNSYSPSSNPSTCPPVTDTWRVSSPALPPTPSSDTCACMLSSLSCIINSSSSTGISPADATNLTNNLCGSGSGKADCSDVQYDTSTGKYGAFQFCDANSRYAYIISNSNSCSSSNLPLTQQTPKISGTSSCTNKKNDVGSGQRKRKSLNFGNSEPSTDHENATNSVNEHKRVETESSSKYAHFAKPHLIIDKSILEWPTAKRIKRPELSSENAVHKQCDNKQVRGDWCAFEILDLAALRFRQFSDRCVVPREAGESTADEEGEDRQINDRLQTAREPEHRRRNPERDLDVFILEKKFFKRRNQKKKKKGGGGSFGIKGFFLRERTYEVGERVEFLAEEAGRVVHAGDLAVEEVEEDAEGDESEADMEEDDALGDERAHGEHDAH</sequence>
<dbReference type="InterPro" id="IPR004886">
    <property type="entry name" value="Glucanosyltransferase"/>
</dbReference>
<evidence type="ECO:0000256" key="1">
    <source>
        <dbReference type="ARBA" id="ARBA00004196"/>
    </source>
</evidence>
<keyword evidence="6 10" id="KW-0472">Membrane</keyword>
<keyword evidence="4 10" id="KW-0336">GPI-anchor</keyword>
<evidence type="ECO:0000256" key="11">
    <source>
        <dbReference type="SAM" id="MobiDB-lite"/>
    </source>
</evidence>
<evidence type="ECO:0000256" key="10">
    <source>
        <dbReference type="RuleBase" id="RU361209"/>
    </source>
</evidence>
<gene>
    <name evidence="13" type="ORF">AYI70_g6369</name>
</gene>
<protein>
    <recommendedName>
        <fullName evidence="10">1,3-beta-glucanosyltransferase</fullName>
        <ecNumber evidence="10">2.4.1.-</ecNumber>
    </recommendedName>
</protein>
<dbReference type="Gene3D" id="1.20.58.1040">
    <property type="match status" value="1"/>
</dbReference>
<dbReference type="OrthoDB" id="421038at2759"/>
<dbReference type="STRING" id="133412.A0A1R1XQC1"/>
<evidence type="ECO:0000256" key="5">
    <source>
        <dbReference type="ARBA" id="ARBA00022729"/>
    </source>
</evidence>
<dbReference type="GO" id="GO:0031505">
    <property type="term" value="P:fungal-type cell wall organization"/>
    <property type="evidence" value="ECO:0007669"/>
    <property type="project" value="TreeGrafter"/>
</dbReference>
<evidence type="ECO:0000256" key="6">
    <source>
        <dbReference type="ARBA" id="ARBA00023136"/>
    </source>
</evidence>
<keyword evidence="14" id="KW-1185">Reference proteome</keyword>
<dbReference type="InterPro" id="IPR012946">
    <property type="entry name" value="X8"/>
</dbReference>
<evidence type="ECO:0000256" key="7">
    <source>
        <dbReference type="ARBA" id="ARBA00023157"/>
    </source>
</evidence>
<evidence type="ECO:0000256" key="3">
    <source>
        <dbReference type="ARBA" id="ARBA00007528"/>
    </source>
</evidence>
<comment type="function">
    <text evidence="10">Splits internally a 1,3-beta-glucan molecule and transfers the newly generated reducing end (the donor) to the non-reducing end of another 1,3-beta-glucan molecule (the acceptor) forming a 1,3-beta linkage, resulting in the elongation of 1,3-beta-glucan chains in the cell wall.</text>
</comment>
<evidence type="ECO:0000256" key="9">
    <source>
        <dbReference type="ARBA" id="ARBA00023288"/>
    </source>
</evidence>
<feature type="compositionally biased region" description="Polar residues" evidence="11">
    <location>
        <begin position="445"/>
        <end position="462"/>
    </location>
</feature>
<dbReference type="EMBL" id="LSSN01002220">
    <property type="protein sequence ID" value="OMJ16818.1"/>
    <property type="molecule type" value="Genomic_DNA"/>
</dbReference>
<comment type="similarity">
    <text evidence="3 10">Belongs to the glycosyl hydrolase 72 family.</text>
</comment>
<proteinExistence type="inferred from homology"/>
<name>A0A1R1XQC1_9FUNG</name>
<feature type="compositionally biased region" description="Acidic residues" evidence="11">
    <location>
        <begin position="678"/>
        <end position="701"/>
    </location>
</feature>
<feature type="region of interest" description="Disordered" evidence="11">
    <location>
        <begin position="442"/>
        <end position="507"/>
    </location>
</feature>
<dbReference type="Proteomes" id="UP000187283">
    <property type="component" value="Unassembled WGS sequence"/>
</dbReference>
<dbReference type="EC" id="2.4.1.-" evidence="10"/>
<keyword evidence="8" id="KW-0325">Glycoprotein</keyword>
<comment type="caution">
    <text evidence="13">The sequence shown here is derived from an EMBL/GenBank/DDBJ whole genome shotgun (WGS) entry which is preliminary data.</text>
</comment>
<feature type="domain" description="X8" evidence="12">
    <location>
        <begin position="372"/>
        <end position="462"/>
    </location>
</feature>
<dbReference type="GO" id="GO:0042124">
    <property type="term" value="F:1,3-beta-glucanosyltransferase activity"/>
    <property type="evidence" value="ECO:0007669"/>
    <property type="project" value="TreeGrafter"/>
</dbReference>
<evidence type="ECO:0000256" key="2">
    <source>
        <dbReference type="ARBA" id="ARBA00004589"/>
    </source>
</evidence>
<dbReference type="PANTHER" id="PTHR31468:SF2">
    <property type="entry name" value="1,3-BETA-GLUCANOSYLTRANSFERASE GAS1"/>
    <property type="match status" value="1"/>
</dbReference>
<accession>A0A1R1XQC1</accession>
<comment type="subcellular location">
    <subcellularLocation>
        <location evidence="1">Cell envelope</location>
    </subcellularLocation>
    <subcellularLocation>
        <location evidence="10">Cell membrane</location>
        <topology evidence="10">Lipid-anchor</topology>
        <topology evidence="10">GPI-anchor</topology>
    </subcellularLocation>
    <subcellularLocation>
        <location evidence="2">Membrane</location>
        <topology evidence="2">Lipid-anchor</topology>
        <topology evidence="2">GPI-anchor</topology>
    </subcellularLocation>
</comment>
<dbReference type="Pfam" id="PF07983">
    <property type="entry name" value="X8"/>
    <property type="match status" value="1"/>
</dbReference>
<dbReference type="AlphaFoldDB" id="A0A1R1XQC1"/>
<dbReference type="GO" id="GO:0098552">
    <property type="term" value="C:side of membrane"/>
    <property type="evidence" value="ECO:0007669"/>
    <property type="project" value="UniProtKB-KW"/>
</dbReference>
<feature type="region of interest" description="Disordered" evidence="11">
    <location>
        <begin position="580"/>
        <end position="612"/>
    </location>
</feature>
<keyword evidence="7" id="KW-1015">Disulfide bond</keyword>
<feature type="region of interest" description="Disordered" evidence="11">
    <location>
        <begin position="675"/>
        <end position="713"/>
    </location>
</feature>
<dbReference type="SMART" id="SM00768">
    <property type="entry name" value="X8"/>
    <property type="match status" value="1"/>
</dbReference>
<keyword evidence="10" id="KW-0808">Transferase</keyword>
<feature type="chain" id="PRO_5011831794" description="1,3-beta-glucanosyltransferase" evidence="10">
    <location>
        <begin position="19"/>
        <end position="713"/>
    </location>
</feature>
<evidence type="ECO:0000256" key="8">
    <source>
        <dbReference type="ARBA" id="ARBA00023180"/>
    </source>
</evidence>
<keyword evidence="5 10" id="KW-0732">Signal</keyword>
<feature type="compositionally biased region" description="Basic and acidic residues" evidence="11">
    <location>
        <begin position="593"/>
        <end position="612"/>
    </location>
</feature>
<dbReference type="Pfam" id="PF03198">
    <property type="entry name" value="Glyco_hydro_72"/>
    <property type="match status" value="1"/>
</dbReference>
<dbReference type="InterPro" id="IPR017853">
    <property type="entry name" value="GH"/>
</dbReference>
<organism evidence="13 14">
    <name type="scientific">Smittium culicis</name>
    <dbReference type="NCBI Taxonomy" id="133412"/>
    <lineage>
        <taxon>Eukaryota</taxon>
        <taxon>Fungi</taxon>
        <taxon>Fungi incertae sedis</taxon>
        <taxon>Zoopagomycota</taxon>
        <taxon>Kickxellomycotina</taxon>
        <taxon>Harpellomycetes</taxon>
        <taxon>Harpellales</taxon>
        <taxon>Legeriomycetaceae</taxon>
        <taxon>Smittium</taxon>
    </lineage>
</organism>
<feature type="signal peptide" evidence="10">
    <location>
        <begin position="1"/>
        <end position="18"/>
    </location>
</feature>
<evidence type="ECO:0000259" key="12">
    <source>
        <dbReference type="SMART" id="SM00768"/>
    </source>
</evidence>
<evidence type="ECO:0000256" key="4">
    <source>
        <dbReference type="ARBA" id="ARBA00022622"/>
    </source>
</evidence>
<evidence type="ECO:0000313" key="14">
    <source>
        <dbReference type="Proteomes" id="UP000187283"/>
    </source>
</evidence>
<evidence type="ECO:0000313" key="13">
    <source>
        <dbReference type="EMBL" id="OMJ16818.1"/>
    </source>
</evidence>
<dbReference type="GO" id="GO:0005886">
    <property type="term" value="C:plasma membrane"/>
    <property type="evidence" value="ECO:0007669"/>
    <property type="project" value="UniProtKB-SubCell"/>
</dbReference>
<feature type="compositionally biased region" description="Basic and acidic residues" evidence="11">
    <location>
        <begin position="485"/>
        <end position="505"/>
    </location>
</feature>
<keyword evidence="9 10" id="KW-0449">Lipoprotein</keyword>
<dbReference type="SUPFAM" id="SSF51445">
    <property type="entry name" value="(Trans)glycosidases"/>
    <property type="match status" value="1"/>
</dbReference>